<dbReference type="AlphaFoldDB" id="A0A0F9X424"/>
<sequence length="94" mass="11221">MARRSKKEVDLEKVVVEYLNRLKVQISITNPTFIFFLEGLMKWISDNWDWERVKRAKVNFHPKLGSILTNLIREGKLELYITPEHRIHFGQSSH</sequence>
<proteinExistence type="predicted"/>
<organism evidence="1">
    <name type="scientific">marine sediment metagenome</name>
    <dbReference type="NCBI Taxonomy" id="412755"/>
    <lineage>
        <taxon>unclassified sequences</taxon>
        <taxon>metagenomes</taxon>
        <taxon>ecological metagenomes</taxon>
    </lineage>
</organism>
<evidence type="ECO:0000313" key="1">
    <source>
        <dbReference type="EMBL" id="KKN93581.1"/>
    </source>
</evidence>
<dbReference type="EMBL" id="LAZR01000085">
    <property type="protein sequence ID" value="KKN93581.1"/>
    <property type="molecule type" value="Genomic_DNA"/>
</dbReference>
<protein>
    <submittedName>
        <fullName evidence="1">Uncharacterized protein</fullName>
    </submittedName>
</protein>
<comment type="caution">
    <text evidence="1">The sequence shown here is derived from an EMBL/GenBank/DDBJ whole genome shotgun (WGS) entry which is preliminary data.</text>
</comment>
<accession>A0A0F9X424</accession>
<gene>
    <name evidence="1" type="ORF">LCGC14_0197730</name>
</gene>
<name>A0A0F9X424_9ZZZZ</name>
<reference evidence="1" key="1">
    <citation type="journal article" date="2015" name="Nature">
        <title>Complex archaea that bridge the gap between prokaryotes and eukaryotes.</title>
        <authorList>
            <person name="Spang A."/>
            <person name="Saw J.H."/>
            <person name="Jorgensen S.L."/>
            <person name="Zaremba-Niedzwiedzka K."/>
            <person name="Martijn J."/>
            <person name="Lind A.E."/>
            <person name="van Eijk R."/>
            <person name="Schleper C."/>
            <person name="Guy L."/>
            <person name="Ettema T.J."/>
        </authorList>
    </citation>
    <scope>NUCLEOTIDE SEQUENCE</scope>
</reference>